<dbReference type="EMBL" id="JAKEIP010000018">
    <property type="protein sequence ID" value="MCF1593399.1"/>
    <property type="molecule type" value="Genomic_DNA"/>
</dbReference>
<evidence type="ECO:0000256" key="3">
    <source>
        <dbReference type="ARBA" id="ARBA00023002"/>
    </source>
</evidence>
<dbReference type="GO" id="GO:0016491">
    <property type="term" value="F:oxidoreductase activity"/>
    <property type="evidence" value="ECO:0007669"/>
    <property type="project" value="UniProtKB-KW"/>
</dbReference>
<keyword evidence="8" id="KW-1185">Reference proteome</keyword>
<comment type="caution">
    <text evidence="7">The sequence shown here is derived from an EMBL/GenBank/DDBJ whole genome shotgun (WGS) entry which is preliminary data.</text>
</comment>
<keyword evidence="2" id="KW-0732">Signal</keyword>
<evidence type="ECO:0000313" key="8">
    <source>
        <dbReference type="Proteomes" id="UP001139384"/>
    </source>
</evidence>
<comment type="similarity">
    <text evidence="1">Belongs to the thioredoxin family. DsbA subfamily.</text>
</comment>
<dbReference type="RefSeq" id="WP_234761721.1">
    <property type="nucleotide sequence ID" value="NZ_JAKEIP010000018.1"/>
</dbReference>
<keyword evidence="4" id="KW-1015">Disulfide bond</keyword>
<dbReference type="PANTHER" id="PTHR13887:SF14">
    <property type="entry name" value="DISULFIDE BOND FORMATION PROTEIN D"/>
    <property type="match status" value="1"/>
</dbReference>
<dbReference type="AlphaFoldDB" id="A0A9X1PW90"/>
<evidence type="ECO:0000256" key="1">
    <source>
        <dbReference type="ARBA" id="ARBA00005791"/>
    </source>
</evidence>
<dbReference type="Gene3D" id="3.40.30.10">
    <property type="entry name" value="Glutaredoxin"/>
    <property type="match status" value="1"/>
</dbReference>
<evidence type="ECO:0000256" key="5">
    <source>
        <dbReference type="ARBA" id="ARBA00023284"/>
    </source>
</evidence>
<name>A0A9X1PW90_STRM4</name>
<feature type="domain" description="Thioredoxin-like fold" evidence="6">
    <location>
        <begin position="57"/>
        <end position="214"/>
    </location>
</feature>
<dbReference type="Pfam" id="PF13462">
    <property type="entry name" value="Thioredoxin_4"/>
    <property type="match status" value="1"/>
</dbReference>
<evidence type="ECO:0000313" key="7">
    <source>
        <dbReference type="EMBL" id="MCF1593399.1"/>
    </source>
</evidence>
<proteinExistence type="inferred from homology"/>
<dbReference type="Proteomes" id="UP001139384">
    <property type="component" value="Unassembled WGS sequence"/>
</dbReference>
<dbReference type="PANTHER" id="PTHR13887">
    <property type="entry name" value="GLUTATHIONE S-TRANSFERASE KAPPA"/>
    <property type="match status" value="1"/>
</dbReference>
<keyword evidence="3" id="KW-0560">Oxidoreductase</keyword>
<protein>
    <submittedName>
        <fullName evidence="7">DsbA family protein</fullName>
    </submittedName>
</protein>
<gene>
    <name evidence="7" type="ORF">L0P92_07440</name>
</gene>
<dbReference type="SUPFAM" id="SSF52833">
    <property type="entry name" value="Thioredoxin-like"/>
    <property type="match status" value="1"/>
</dbReference>
<evidence type="ECO:0000256" key="2">
    <source>
        <dbReference type="ARBA" id="ARBA00022729"/>
    </source>
</evidence>
<evidence type="ECO:0000259" key="6">
    <source>
        <dbReference type="Pfam" id="PF13462"/>
    </source>
</evidence>
<dbReference type="InterPro" id="IPR012336">
    <property type="entry name" value="Thioredoxin-like_fold"/>
</dbReference>
<reference evidence="7" key="1">
    <citation type="submission" date="2022-01" db="EMBL/GenBank/DDBJ databases">
        <title>Draft Genome Sequences of Seven Type Strains of the Genus Streptomyces.</title>
        <authorList>
            <person name="Aziz S."/>
            <person name="Coretto E."/>
            <person name="Chronakova A."/>
            <person name="Sproer C."/>
            <person name="Huber K."/>
            <person name="Nouioui I."/>
            <person name="Gross H."/>
        </authorList>
    </citation>
    <scope>NUCLEOTIDE SEQUENCE</scope>
    <source>
        <strain evidence="7">DSM 103493</strain>
    </source>
</reference>
<dbReference type="InterPro" id="IPR036249">
    <property type="entry name" value="Thioredoxin-like_sf"/>
</dbReference>
<evidence type="ECO:0000256" key="4">
    <source>
        <dbReference type="ARBA" id="ARBA00023157"/>
    </source>
</evidence>
<dbReference type="PROSITE" id="PS51257">
    <property type="entry name" value="PROKAR_LIPOPROTEIN"/>
    <property type="match status" value="1"/>
</dbReference>
<organism evidence="7 8">
    <name type="scientific">Streptomyces muensis</name>
    <dbReference type="NCBI Taxonomy" id="1077944"/>
    <lineage>
        <taxon>Bacteria</taxon>
        <taxon>Bacillati</taxon>
        <taxon>Actinomycetota</taxon>
        <taxon>Actinomycetes</taxon>
        <taxon>Kitasatosporales</taxon>
        <taxon>Streptomycetaceae</taxon>
        <taxon>Streptomyces</taxon>
    </lineage>
</organism>
<keyword evidence="5" id="KW-0676">Redox-active center</keyword>
<accession>A0A9X1PW90</accession>
<sequence>MRGAGRRRRAVIAAVVVMAAVVATGCGRRAADTGGGHADAEEYATVSQIAESIAVDGTTIRVGSTRARTTVHLYEDMRCPVCEEFETQGSGQALLDLVMAGRIRVEYTLASFLDDRVGGHGSEKAANALRAALDQGRFVEYHEVLYAHQPEEVVDGYTDAFLLEMASKVDGLRGPEFDAAVKGMKHRDFVAESQKAFDESGAPGTPTIEVNDQRLPLYEGLFDGQQLTVLLTSL</sequence>